<name>A0A7C4EKJ8_9BACT</name>
<dbReference type="GO" id="GO:0022625">
    <property type="term" value="C:cytosolic large ribosomal subunit"/>
    <property type="evidence" value="ECO:0007669"/>
    <property type="project" value="TreeGrafter"/>
</dbReference>
<evidence type="ECO:0000256" key="5">
    <source>
        <dbReference type="ARBA" id="ARBA00035201"/>
    </source>
</evidence>
<evidence type="ECO:0000256" key="6">
    <source>
        <dbReference type="HAMAP-Rule" id="MF_01366"/>
    </source>
</evidence>
<comment type="similarity">
    <text evidence="1 6">Belongs to the universal ribosomal protein uL13 family.</text>
</comment>
<accession>A0A7C4EKJ8</accession>
<dbReference type="AlphaFoldDB" id="A0A7C4EKJ8"/>
<gene>
    <name evidence="6" type="primary">rplM</name>
    <name evidence="7" type="ORF">ENV75_01340</name>
</gene>
<dbReference type="PIRSF" id="PIRSF002181">
    <property type="entry name" value="Ribosomal_L13"/>
    <property type="match status" value="1"/>
</dbReference>
<dbReference type="NCBIfam" id="TIGR01066">
    <property type="entry name" value="rplM_bact"/>
    <property type="match status" value="1"/>
</dbReference>
<comment type="caution">
    <text evidence="7">The sequence shown here is derived from an EMBL/GenBank/DDBJ whole genome shotgun (WGS) entry which is preliminary data.</text>
</comment>
<evidence type="ECO:0000256" key="2">
    <source>
        <dbReference type="ARBA" id="ARBA00011838"/>
    </source>
</evidence>
<evidence type="ECO:0000313" key="7">
    <source>
        <dbReference type="EMBL" id="HGG99084.1"/>
    </source>
</evidence>
<comment type="subunit">
    <text evidence="2 6">Part of the 50S ribosomal subunit.</text>
</comment>
<dbReference type="HAMAP" id="MF_01366">
    <property type="entry name" value="Ribosomal_uL13"/>
    <property type="match status" value="1"/>
</dbReference>
<organism evidence="7">
    <name type="scientific">Thermodesulfovibrio aggregans</name>
    <dbReference type="NCBI Taxonomy" id="86166"/>
    <lineage>
        <taxon>Bacteria</taxon>
        <taxon>Pseudomonadati</taxon>
        <taxon>Nitrospirota</taxon>
        <taxon>Thermodesulfovibrionia</taxon>
        <taxon>Thermodesulfovibrionales</taxon>
        <taxon>Thermodesulfovibrionaceae</taxon>
        <taxon>Thermodesulfovibrio</taxon>
    </lineage>
</organism>
<evidence type="ECO:0000256" key="4">
    <source>
        <dbReference type="ARBA" id="ARBA00023274"/>
    </source>
</evidence>
<dbReference type="GO" id="GO:0003729">
    <property type="term" value="F:mRNA binding"/>
    <property type="evidence" value="ECO:0007669"/>
    <property type="project" value="UniProtKB-ARBA"/>
</dbReference>
<dbReference type="PANTHER" id="PTHR11545">
    <property type="entry name" value="RIBOSOMAL PROTEIN L13"/>
    <property type="match status" value="1"/>
</dbReference>
<dbReference type="CDD" id="cd00392">
    <property type="entry name" value="Ribosomal_L13"/>
    <property type="match status" value="1"/>
</dbReference>
<dbReference type="GO" id="GO:0003735">
    <property type="term" value="F:structural constituent of ribosome"/>
    <property type="evidence" value="ECO:0007669"/>
    <property type="project" value="InterPro"/>
</dbReference>
<dbReference type="GO" id="GO:0017148">
    <property type="term" value="P:negative regulation of translation"/>
    <property type="evidence" value="ECO:0007669"/>
    <property type="project" value="TreeGrafter"/>
</dbReference>
<dbReference type="InterPro" id="IPR036899">
    <property type="entry name" value="Ribosomal_uL13_sf"/>
</dbReference>
<keyword evidence="3 6" id="KW-0689">Ribosomal protein</keyword>
<dbReference type="InterPro" id="IPR005823">
    <property type="entry name" value="Ribosomal_uL13_bac-type"/>
</dbReference>
<proteinExistence type="inferred from homology"/>
<dbReference type="FunFam" id="3.90.1180.10:FF:000001">
    <property type="entry name" value="50S ribosomal protein L13"/>
    <property type="match status" value="1"/>
</dbReference>
<dbReference type="EMBL" id="DTHO01000011">
    <property type="protein sequence ID" value="HGG99084.1"/>
    <property type="molecule type" value="Genomic_DNA"/>
</dbReference>
<dbReference type="PANTHER" id="PTHR11545:SF2">
    <property type="entry name" value="LARGE RIBOSOMAL SUBUNIT PROTEIN UL13M"/>
    <property type="match status" value="1"/>
</dbReference>
<keyword evidence="4 6" id="KW-0687">Ribonucleoprotein</keyword>
<dbReference type="Gene3D" id="3.90.1180.10">
    <property type="entry name" value="Ribosomal protein L13"/>
    <property type="match status" value="1"/>
</dbReference>
<protein>
    <recommendedName>
        <fullName evidence="5 6">Large ribosomal subunit protein uL13</fullName>
    </recommendedName>
</protein>
<evidence type="ECO:0000256" key="3">
    <source>
        <dbReference type="ARBA" id="ARBA00022980"/>
    </source>
</evidence>
<dbReference type="SUPFAM" id="SSF52161">
    <property type="entry name" value="Ribosomal protein L13"/>
    <property type="match status" value="1"/>
</dbReference>
<comment type="function">
    <text evidence="6">This protein is one of the early assembly proteins of the 50S ribosomal subunit, although it is not seen to bind rRNA by itself. It is important during the early stages of 50S assembly.</text>
</comment>
<evidence type="ECO:0000256" key="1">
    <source>
        <dbReference type="ARBA" id="ARBA00006227"/>
    </source>
</evidence>
<dbReference type="Pfam" id="PF00572">
    <property type="entry name" value="Ribosomal_L13"/>
    <property type="match status" value="1"/>
</dbReference>
<dbReference type="GO" id="GO:0006412">
    <property type="term" value="P:translation"/>
    <property type="evidence" value="ECO:0007669"/>
    <property type="project" value="UniProtKB-UniRule"/>
</dbReference>
<dbReference type="InterPro" id="IPR005822">
    <property type="entry name" value="Ribosomal_uL13"/>
</dbReference>
<sequence length="144" mass="16672">MKTEFVKKEKMDKKWYIFDASGQTLGRFVSRISKILMGKHKPTYTPNIDCGDFVVVINAEKIRVTGKKLTDKIYFKHTGYIGNLKAQTLKERLEKEPEKVIIDAVWGMLPKTRLGRKMIKKLKVYRGSEHPHSAQKPIPIENLI</sequence>
<reference evidence="7" key="1">
    <citation type="journal article" date="2020" name="mSystems">
        <title>Genome- and Community-Level Interaction Insights into Carbon Utilization and Element Cycling Functions of Hydrothermarchaeota in Hydrothermal Sediment.</title>
        <authorList>
            <person name="Zhou Z."/>
            <person name="Liu Y."/>
            <person name="Xu W."/>
            <person name="Pan J."/>
            <person name="Luo Z.H."/>
            <person name="Li M."/>
        </authorList>
    </citation>
    <scope>NUCLEOTIDE SEQUENCE [LARGE SCALE GENOMIC DNA]</scope>
    <source>
        <strain evidence="7">SpSt-788</strain>
    </source>
</reference>